<evidence type="ECO:0000313" key="5">
    <source>
        <dbReference type="Proteomes" id="UP001168146"/>
    </source>
</evidence>
<organism evidence="4 5">
    <name type="scientific">Friedmanniomyces endolithicus</name>
    <dbReference type="NCBI Taxonomy" id="329885"/>
    <lineage>
        <taxon>Eukaryota</taxon>
        <taxon>Fungi</taxon>
        <taxon>Dikarya</taxon>
        <taxon>Ascomycota</taxon>
        <taxon>Pezizomycotina</taxon>
        <taxon>Dothideomycetes</taxon>
        <taxon>Dothideomycetidae</taxon>
        <taxon>Mycosphaerellales</taxon>
        <taxon>Teratosphaeriaceae</taxon>
        <taxon>Friedmanniomyces</taxon>
    </lineage>
</organism>
<dbReference type="Proteomes" id="UP001168146">
    <property type="component" value="Unassembled WGS sequence"/>
</dbReference>
<dbReference type="Pfam" id="PF03981">
    <property type="entry name" value="Ubiq_cyt_C_chap"/>
    <property type="match status" value="1"/>
</dbReference>
<dbReference type="GO" id="GO:0004315">
    <property type="term" value="F:3-oxoacyl-[acyl-carrier-protein] synthase activity"/>
    <property type="evidence" value="ECO:0007669"/>
    <property type="project" value="UniProtKB-EC"/>
</dbReference>
<reference evidence="4" key="1">
    <citation type="submission" date="2021-12" db="EMBL/GenBank/DDBJ databases">
        <title>Black yeast isolated from Biological Soil Crust.</title>
        <authorList>
            <person name="Kurbessoian T."/>
        </authorList>
    </citation>
    <scope>NUCLEOTIDE SEQUENCE</scope>
    <source>
        <strain evidence="4">CCFEE 5208</strain>
    </source>
</reference>
<evidence type="ECO:0000256" key="2">
    <source>
        <dbReference type="SAM" id="MobiDB-lite"/>
    </source>
</evidence>
<dbReference type="GO" id="GO:0004180">
    <property type="term" value="F:carboxypeptidase activity"/>
    <property type="evidence" value="ECO:0007669"/>
    <property type="project" value="UniProtKB-KW"/>
</dbReference>
<dbReference type="InterPro" id="IPR021150">
    <property type="entry name" value="Ubiq_cyt_c_chap"/>
</dbReference>
<dbReference type="EC" id="2.3.1.179" evidence="4"/>
<dbReference type="PANTHER" id="PTHR12184:SF1">
    <property type="entry name" value="UBIQUINOL-CYTOCHROME-C REDUCTASE COMPLEX ASSEMBLY FACTOR 1"/>
    <property type="match status" value="1"/>
</dbReference>
<feature type="compositionally biased region" description="Pro residues" evidence="2">
    <location>
        <begin position="60"/>
        <end position="77"/>
    </location>
</feature>
<name>A0AAN6JCK5_9PEZI</name>
<keyword evidence="4" id="KW-0121">Carboxypeptidase</keyword>
<comment type="similarity">
    <text evidence="1">Belongs to the CBP3 family.</text>
</comment>
<sequence length="352" mass="37780">MAASSVCASCLRALRLQSRTHLPPPSRSPLNLPQRQHALTPSPRALSTSTRHLAQQQSPQPKPSTATPPPPPPPPPAAFAALATTLRASTTPLLRSTTEPYAAYGSTELLFQSCAAQCSYTIPSLLLSPPQPPPKNAAGEDIGVGEGWWVTPKSEGGLGLEVTFNTWAQVVMLHMYLVTVRLRGFPAEHVGVWHQNLLDHFFYAAEDRMAVWHGMVARSVRNKYLKDLWLQWRGLLLSYDEGLVRGDAVLGAAVWRNVFRAGEGEGVVGDVGPVVGYMRRELGRLGEMGDGEIAEGKVGFGKSDLKGLGAAGEPVDEEELYRGGSEGGGGSAVELHVHMRIWAMSLPPGSGS</sequence>
<keyword evidence="4" id="KW-0012">Acyltransferase</keyword>
<gene>
    <name evidence="4" type="primary">cbp3</name>
    <name evidence="4" type="ORF">LTR82_003730</name>
</gene>
<comment type="caution">
    <text evidence="4">The sequence shown here is derived from an EMBL/GenBank/DDBJ whole genome shotgun (WGS) entry which is preliminary data.</text>
</comment>
<accession>A0AAN6JCK5</accession>
<feature type="region of interest" description="Disordered" evidence="2">
    <location>
        <begin position="16"/>
        <end position="78"/>
    </location>
</feature>
<evidence type="ECO:0000259" key="3">
    <source>
        <dbReference type="Pfam" id="PF03981"/>
    </source>
</evidence>
<feature type="domain" description="Ubiquinol-cytochrome c chaperone" evidence="3">
    <location>
        <begin position="158"/>
        <end position="298"/>
    </location>
</feature>
<dbReference type="InterPro" id="IPR007129">
    <property type="entry name" value="Ubiqinol_cyt_c_chaperone_CPB3"/>
</dbReference>
<dbReference type="EMBL" id="JASUXU010000007">
    <property type="protein sequence ID" value="KAK0325447.1"/>
    <property type="molecule type" value="Genomic_DNA"/>
</dbReference>
<keyword evidence="4" id="KW-0808">Transferase</keyword>
<protein>
    <submittedName>
        <fullName evidence="4">Serine carboxypeptidase 3</fullName>
        <ecNumber evidence="4">2.3.1.179</ecNumber>
    </submittedName>
</protein>
<keyword evidence="4" id="KW-0378">Hydrolase</keyword>
<dbReference type="PANTHER" id="PTHR12184">
    <property type="entry name" value="UBIQUINOL-CYTOCHROME C REDUCTASE COMPLEX ASSEMBLY FACTOR 1 FAMILY MEMBER"/>
    <property type="match status" value="1"/>
</dbReference>
<dbReference type="GO" id="GO:0005739">
    <property type="term" value="C:mitochondrion"/>
    <property type="evidence" value="ECO:0007669"/>
    <property type="project" value="TreeGrafter"/>
</dbReference>
<proteinExistence type="inferred from homology"/>
<dbReference type="AlphaFoldDB" id="A0AAN6JCK5"/>
<evidence type="ECO:0000313" key="4">
    <source>
        <dbReference type="EMBL" id="KAK0325447.1"/>
    </source>
</evidence>
<dbReference type="GO" id="GO:0034551">
    <property type="term" value="P:mitochondrial respiratory chain complex III assembly"/>
    <property type="evidence" value="ECO:0007669"/>
    <property type="project" value="TreeGrafter"/>
</dbReference>
<keyword evidence="4" id="KW-0645">Protease</keyword>
<evidence type="ECO:0000256" key="1">
    <source>
        <dbReference type="ARBA" id="ARBA00006407"/>
    </source>
</evidence>